<dbReference type="Gene3D" id="2.30.40.10">
    <property type="entry name" value="Urease, subunit C, domain 1"/>
    <property type="match status" value="1"/>
</dbReference>
<reference evidence="3 4" key="1">
    <citation type="submission" date="2023-10" db="EMBL/GenBank/DDBJ databases">
        <title>Two novel species belonging to the OM43/NOR5 clade.</title>
        <authorList>
            <person name="Park M."/>
        </authorList>
    </citation>
    <scope>NUCLEOTIDE SEQUENCE [LARGE SCALE GENOMIC DNA]</scope>
    <source>
        <strain evidence="3 4">IMCC43200</strain>
    </source>
</reference>
<evidence type="ECO:0000259" key="2">
    <source>
        <dbReference type="Pfam" id="PF07969"/>
    </source>
</evidence>
<name>A0ABZ0I550_9GAMM</name>
<accession>A0ABZ0I550</accession>
<keyword evidence="1" id="KW-0732">Signal</keyword>
<dbReference type="InterPro" id="IPR013108">
    <property type="entry name" value="Amidohydro_3"/>
</dbReference>
<organism evidence="3 4">
    <name type="scientific">Congregibacter variabilis</name>
    <dbReference type="NCBI Taxonomy" id="3081200"/>
    <lineage>
        <taxon>Bacteria</taxon>
        <taxon>Pseudomonadati</taxon>
        <taxon>Pseudomonadota</taxon>
        <taxon>Gammaproteobacteria</taxon>
        <taxon>Cellvibrionales</taxon>
        <taxon>Halieaceae</taxon>
        <taxon>Congregibacter</taxon>
    </lineage>
</organism>
<dbReference type="SUPFAM" id="SSF51556">
    <property type="entry name" value="Metallo-dependent hydrolases"/>
    <property type="match status" value="1"/>
</dbReference>
<proteinExistence type="predicted"/>
<dbReference type="InterPro" id="IPR032466">
    <property type="entry name" value="Metal_Hydrolase"/>
</dbReference>
<sequence>MRIYSRLGSLFLVFLCATQSIAQEDPADQVFTGGKVYTLDETAPWAEAVAVRGDTIVYVGSDAGVEAFIGSKTQRHELSGNLLLPGFIDGHIHVGSTLPYLFAATLSPAMSADEALAAIARHATDNPDQSPLVGVGFLGAAFGPEGPTAKMLDSVVADRPAIVFDEGFHSAWINTLAMEMVGLTADTKDPKPGAHFYRRYPDGSPTGWLIEGEAFGWVAEELGVIDTKLLDKAADMFLASMSSMGITAAFDAGMIEGDGSLFRFMGERAAQGDLPLRIVGSHYVNSDRGLATALEDLDRLSRAHEHEFFDVEVLKISLDGTVEAQTAYTIDPYLQPPGHRAEPLVSLEKTKTVVAAAAEKKIDIHLHAIGDGAVRMALDLVEYARAQQPDSTSRFTICHAQLVNPADVPRFGELDVMVQSTPTWYAYDDIVLAYLGEERLAQMYPLNSIAAAGGRVTLGSDFPASWIGLDGMNPVFNIEMGLTRQPPGDEDYIVQPPVNERITLEQAIRGYTIDAAYQLGLENEIGSITPGKQADMVILDQDLFKLSPYAIHKTKVLMTIMDGKVVFEAP</sequence>
<dbReference type="InterPro" id="IPR033932">
    <property type="entry name" value="YtcJ-like"/>
</dbReference>
<dbReference type="Gene3D" id="3.10.310.70">
    <property type="match status" value="1"/>
</dbReference>
<feature type="chain" id="PRO_5047156424" evidence="1">
    <location>
        <begin position="23"/>
        <end position="570"/>
    </location>
</feature>
<keyword evidence="4" id="KW-1185">Reference proteome</keyword>
<evidence type="ECO:0000256" key="1">
    <source>
        <dbReference type="SAM" id="SignalP"/>
    </source>
</evidence>
<evidence type="ECO:0000313" key="3">
    <source>
        <dbReference type="EMBL" id="WOJ94172.1"/>
    </source>
</evidence>
<evidence type="ECO:0000313" key="4">
    <source>
        <dbReference type="Proteomes" id="UP001626537"/>
    </source>
</evidence>
<dbReference type="InterPro" id="IPR011059">
    <property type="entry name" value="Metal-dep_hydrolase_composite"/>
</dbReference>
<dbReference type="RefSeq" id="WP_407348809.1">
    <property type="nucleotide sequence ID" value="NZ_CP136864.1"/>
</dbReference>
<feature type="domain" description="Amidohydrolase 3" evidence="2">
    <location>
        <begin position="78"/>
        <end position="567"/>
    </location>
</feature>
<dbReference type="CDD" id="cd01300">
    <property type="entry name" value="YtcJ_like"/>
    <property type="match status" value="1"/>
</dbReference>
<dbReference type="Gene3D" id="3.20.20.140">
    <property type="entry name" value="Metal-dependent hydrolases"/>
    <property type="match status" value="1"/>
</dbReference>
<feature type="signal peptide" evidence="1">
    <location>
        <begin position="1"/>
        <end position="22"/>
    </location>
</feature>
<dbReference type="PANTHER" id="PTHR22642">
    <property type="entry name" value="IMIDAZOLONEPROPIONASE"/>
    <property type="match status" value="1"/>
</dbReference>
<protein>
    <submittedName>
        <fullName evidence="3">Amidohydrolase</fullName>
    </submittedName>
</protein>
<dbReference type="SUPFAM" id="SSF51338">
    <property type="entry name" value="Composite domain of metallo-dependent hydrolases"/>
    <property type="match status" value="1"/>
</dbReference>
<gene>
    <name evidence="3" type="ORF">R0135_03145</name>
</gene>
<dbReference type="EMBL" id="CP136864">
    <property type="protein sequence ID" value="WOJ94172.1"/>
    <property type="molecule type" value="Genomic_DNA"/>
</dbReference>
<dbReference type="Proteomes" id="UP001626537">
    <property type="component" value="Chromosome"/>
</dbReference>
<dbReference type="Pfam" id="PF07969">
    <property type="entry name" value="Amidohydro_3"/>
    <property type="match status" value="1"/>
</dbReference>
<dbReference type="PANTHER" id="PTHR22642:SF2">
    <property type="entry name" value="PROTEIN LONG AFTER FAR-RED 3"/>
    <property type="match status" value="1"/>
</dbReference>